<keyword evidence="7" id="KW-0046">Antibiotic resistance</keyword>
<feature type="transmembrane region" description="Helical" evidence="9">
    <location>
        <begin position="221"/>
        <end position="239"/>
    </location>
</feature>
<feature type="transmembrane region" description="Helical" evidence="9">
    <location>
        <begin position="385"/>
        <end position="413"/>
    </location>
</feature>
<gene>
    <name evidence="11" type="ORF">POF50_000160</name>
</gene>
<feature type="transmembrane region" description="Helical" evidence="9">
    <location>
        <begin position="352"/>
        <end position="373"/>
    </location>
</feature>
<dbReference type="CDD" id="cd17321">
    <property type="entry name" value="MFS_MMR_MDR_like"/>
    <property type="match status" value="1"/>
</dbReference>
<dbReference type="GO" id="GO:0005886">
    <property type="term" value="C:plasma membrane"/>
    <property type="evidence" value="ECO:0007669"/>
    <property type="project" value="UniProtKB-SubCell"/>
</dbReference>
<evidence type="ECO:0000256" key="6">
    <source>
        <dbReference type="ARBA" id="ARBA00023136"/>
    </source>
</evidence>
<evidence type="ECO:0000256" key="8">
    <source>
        <dbReference type="SAM" id="MobiDB-lite"/>
    </source>
</evidence>
<evidence type="ECO:0000259" key="10">
    <source>
        <dbReference type="PROSITE" id="PS50850"/>
    </source>
</evidence>
<feature type="transmembrane region" description="Helical" evidence="9">
    <location>
        <begin position="288"/>
        <end position="309"/>
    </location>
</feature>
<feature type="transmembrane region" description="Helical" evidence="9">
    <location>
        <begin position="251"/>
        <end position="268"/>
    </location>
</feature>
<accession>A0AA90GTS1</accession>
<keyword evidence="5 9" id="KW-1133">Transmembrane helix</keyword>
<dbReference type="RefSeq" id="WP_271312839.1">
    <property type="nucleotide sequence ID" value="NZ_JABXJJ020000001.1"/>
</dbReference>
<comment type="caution">
    <text evidence="11">The sequence shown here is derived from an EMBL/GenBank/DDBJ whole genome shotgun (WGS) entry which is preliminary data.</text>
</comment>
<feature type="region of interest" description="Disordered" evidence="8">
    <location>
        <begin position="1"/>
        <end position="22"/>
    </location>
</feature>
<feature type="transmembrane region" description="Helical" evidence="9">
    <location>
        <begin position="321"/>
        <end position="340"/>
    </location>
</feature>
<dbReference type="PANTHER" id="PTHR42718:SF46">
    <property type="entry name" value="BLR6921 PROTEIN"/>
    <property type="match status" value="1"/>
</dbReference>
<keyword evidence="6 9" id="KW-0472">Membrane</keyword>
<evidence type="ECO:0000256" key="5">
    <source>
        <dbReference type="ARBA" id="ARBA00022989"/>
    </source>
</evidence>
<feature type="transmembrane region" description="Helical" evidence="9">
    <location>
        <begin position="425"/>
        <end position="443"/>
    </location>
</feature>
<evidence type="ECO:0000313" key="11">
    <source>
        <dbReference type="EMBL" id="MDI5967779.1"/>
    </source>
</evidence>
<dbReference type="GO" id="GO:0022857">
    <property type="term" value="F:transmembrane transporter activity"/>
    <property type="evidence" value="ECO:0007669"/>
    <property type="project" value="InterPro"/>
</dbReference>
<dbReference type="EMBL" id="JABXJJ020000001">
    <property type="protein sequence ID" value="MDI5967779.1"/>
    <property type="molecule type" value="Genomic_DNA"/>
</dbReference>
<feature type="domain" description="Major facilitator superfamily (MFS) profile" evidence="10">
    <location>
        <begin position="30"/>
        <end position="489"/>
    </location>
</feature>
<feature type="transmembrane region" description="Helical" evidence="9">
    <location>
        <begin position="183"/>
        <end position="201"/>
    </location>
</feature>
<dbReference type="InterPro" id="IPR011701">
    <property type="entry name" value="MFS"/>
</dbReference>
<feature type="transmembrane region" description="Helical" evidence="9">
    <location>
        <begin position="463"/>
        <end position="484"/>
    </location>
</feature>
<feature type="transmembrane region" description="Helical" evidence="9">
    <location>
        <begin position="64"/>
        <end position="84"/>
    </location>
</feature>
<evidence type="ECO:0000256" key="3">
    <source>
        <dbReference type="ARBA" id="ARBA00022475"/>
    </source>
</evidence>
<comment type="subcellular location">
    <subcellularLocation>
        <location evidence="1">Cell membrane</location>
        <topology evidence="1">Multi-pass membrane protein</topology>
    </subcellularLocation>
</comment>
<feature type="compositionally biased region" description="Low complexity" evidence="8">
    <location>
        <begin position="12"/>
        <end position="22"/>
    </location>
</feature>
<dbReference type="PANTHER" id="PTHR42718">
    <property type="entry name" value="MAJOR FACILITATOR SUPERFAMILY MULTIDRUG TRANSPORTER MFSC"/>
    <property type="match status" value="1"/>
</dbReference>
<evidence type="ECO:0000256" key="4">
    <source>
        <dbReference type="ARBA" id="ARBA00022692"/>
    </source>
</evidence>
<keyword evidence="3" id="KW-1003">Cell membrane</keyword>
<dbReference type="NCBIfam" id="TIGR00711">
    <property type="entry name" value="efflux_EmrB"/>
    <property type="match status" value="1"/>
</dbReference>
<evidence type="ECO:0000256" key="1">
    <source>
        <dbReference type="ARBA" id="ARBA00004651"/>
    </source>
</evidence>
<feature type="transmembrane region" description="Helical" evidence="9">
    <location>
        <begin position="126"/>
        <end position="146"/>
    </location>
</feature>
<dbReference type="InterPro" id="IPR005829">
    <property type="entry name" value="Sugar_transporter_CS"/>
</dbReference>
<dbReference type="PROSITE" id="PS50850">
    <property type="entry name" value="MFS"/>
    <property type="match status" value="1"/>
</dbReference>
<dbReference type="InterPro" id="IPR036259">
    <property type="entry name" value="MFS_trans_sf"/>
</dbReference>
<evidence type="ECO:0000256" key="9">
    <source>
        <dbReference type="SAM" id="Phobius"/>
    </source>
</evidence>
<dbReference type="GO" id="GO:0046677">
    <property type="term" value="P:response to antibiotic"/>
    <property type="evidence" value="ECO:0007669"/>
    <property type="project" value="UniProtKB-KW"/>
</dbReference>
<organism evidence="11">
    <name type="scientific">Streptantibioticus silvisoli</name>
    <dbReference type="NCBI Taxonomy" id="2705255"/>
    <lineage>
        <taxon>Bacteria</taxon>
        <taxon>Bacillati</taxon>
        <taxon>Actinomycetota</taxon>
        <taxon>Actinomycetes</taxon>
        <taxon>Kitasatosporales</taxon>
        <taxon>Streptomycetaceae</taxon>
        <taxon>Streptantibioticus</taxon>
    </lineage>
</organism>
<dbReference type="Pfam" id="PF07690">
    <property type="entry name" value="MFS_1"/>
    <property type="match status" value="1"/>
</dbReference>
<feature type="transmembrane region" description="Helical" evidence="9">
    <location>
        <begin position="96"/>
        <end position="114"/>
    </location>
</feature>
<dbReference type="AlphaFoldDB" id="A0AA90GTS1"/>
<keyword evidence="4 9" id="KW-0812">Transmembrane</keyword>
<dbReference type="Gene3D" id="1.20.1250.20">
    <property type="entry name" value="MFS general substrate transporter like domains"/>
    <property type="match status" value="1"/>
</dbReference>
<sequence>MSHVPAAGPVLPRTAAGRATTRPRRPSAAVLVVLCAAQLMTSLDSTVVNVALPAVRRSLALSPAGMQWVVDGYTLALAALLLLGGRLADVLGRKRTFLLGLGLFTLASLAGGFAPDAAALVAARTVQGAGAAILSPATMSLLTAAYPDPDRRRRALGVWTAAASSGGALGAVLGGVLTQTLGWHWVLWVNVPVGLAVFRVGARVLTEAGRRPHGGLSRLDLPGALTVGPGLAALVYAVVGTGTTSWTSLRTLLPAAAGVMLLAAFVVVERRARCPLLPLGLFRLRAVACANGQALLMGAGISAMFYFLSLYLQTVLGLPPLLAGVAFMPGSLGMLAGSALGTRLIASLSPRLLLGAAGMLALGGVLWLSAVPVGGSYATDVLPPVVLATLGVGMGFVPITTAAVQGVAATGLGVATGLLKTSQEVGSTVGLAALATVATSVTARPLAAAATGAARLAAVAGGYHAALLAAAGLVLLEIGVVMVMPRLTTGAGARTAAPVLSGAPAR</sequence>
<proteinExistence type="predicted"/>
<dbReference type="PROSITE" id="PS00216">
    <property type="entry name" value="SUGAR_TRANSPORT_1"/>
    <property type="match status" value="1"/>
</dbReference>
<dbReference type="InterPro" id="IPR004638">
    <property type="entry name" value="EmrB-like"/>
</dbReference>
<reference evidence="11" key="1">
    <citation type="submission" date="2023-05" db="EMBL/GenBank/DDBJ databases">
        <title>Streptantibioticus silvisoli sp. nov., acidotolerant actinomycetes 1 from pine litter.</title>
        <authorList>
            <person name="Swiecimska M."/>
            <person name="Golinska P."/>
            <person name="Sangal V."/>
            <person name="Wachnowicz B."/>
            <person name="Goodfellow M."/>
        </authorList>
    </citation>
    <scope>NUCLEOTIDE SEQUENCE</scope>
    <source>
        <strain evidence="11">SL13</strain>
    </source>
</reference>
<dbReference type="SUPFAM" id="SSF103473">
    <property type="entry name" value="MFS general substrate transporter"/>
    <property type="match status" value="1"/>
</dbReference>
<dbReference type="InterPro" id="IPR020846">
    <property type="entry name" value="MFS_dom"/>
</dbReference>
<evidence type="ECO:0000256" key="7">
    <source>
        <dbReference type="ARBA" id="ARBA00023251"/>
    </source>
</evidence>
<name>A0AA90GTS1_9ACTN</name>
<keyword evidence="2" id="KW-0813">Transport</keyword>
<dbReference type="Gene3D" id="1.20.1720.10">
    <property type="entry name" value="Multidrug resistance protein D"/>
    <property type="match status" value="1"/>
</dbReference>
<protein>
    <submittedName>
        <fullName evidence="11">DHA2 family efflux MFS transporter permease subunit</fullName>
    </submittedName>
</protein>
<evidence type="ECO:0000256" key="2">
    <source>
        <dbReference type="ARBA" id="ARBA00022448"/>
    </source>
</evidence>
<feature type="transmembrane region" description="Helical" evidence="9">
    <location>
        <begin position="28"/>
        <end position="52"/>
    </location>
</feature>
<feature type="transmembrane region" description="Helical" evidence="9">
    <location>
        <begin position="158"/>
        <end position="177"/>
    </location>
</feature>